<dbReference type="AlphaFoldDB" id="A0AA39IUU0"/>
<protein>
    <submittedName>
        <fullName evidence="1">Uncharacterized protein</fullName>
    </submittedName>
</protein>
<evidence type="ECO:0000313" key="1">
    <source>
        <dbReference type="EMBL" id="KAK0430275.1"/>
    </source>
</evidence>
<accession>A0AA39IUU0</accession>
<proteinExistence type="predicted"/>
<gene>
    <name evidence="1" type="ORF">EV421DRAFT_2025244</name>
</gene>
<dbReference type="CDD" id="cd15860">
    <property type="entry name" value="SNARE_USE1"/>
    <property type="match status" value="1"/>
</dbReference>
<evidence type="ECO:0000313" key="2">
    <source>
        <dbReference type="Proteomes" id="UP001175226"/>
    </source>
</evidence>
<dbReference type="Proteomes" id="UP001175226">
    <property type="component" value="Unassembled WGS sequence"/>
</dbReference>
<keyword evidence="2" id="KW-1185">Reference proteome</keyword>
<sequence length="157" mass="17585">MPPMSPRYTRLTAGLKLWTGFTVRPQCPVLLERDPLEPSNDYIQRQSVLPPRNSRGRLGHKLGMITRPCFESEEELASPVHGMATGTSVLQNTNALHNELSEQLAQMATQLKCNALHFSDSLSADKAIVEEAQQKIESNFNFMRKERKTSGTFASIL</sequence>
<name>A0AA39IUU0_9AGAR</name>
<dbReference type="EMBL" id="JAUEPT010000159">
    <property type="protein sequence ID" value="KAK0430275.1"/>
    <property type="molecule type" value="Genomic_DNA"/>
</dbReference>
<organism evidence="1 2">
    <name type="scientific">Armillaria borealis</name>
    <dbReference type="NCBI Taxonomy" id="47425"/>
    <lineage>
        <taxon>Eukaryota</taxon>
        <taxon>Fungi</taxon>
        <taxon>Dikarya</taxon>
        <taxon>Basidiomycota</taxon>
        <taxon>Agaricomycotina</taxon>
        <taxon>Agaricomycetes</taxon>
        <taxon>Agaricomycetidae</taxon>
        <taxon>Agaricales</taxon>
        <taxon>Marasmiineae</taxon>
        <taxon>Physalacriaceae</taxon>
        <taxon>Armillaria</taxon>
    </lineage>
</organism>
<comment type="caution">
    <text evidence="1">The sequence shown here is derived from an EMBL/GenBank/DDBJ whole genome shotgun (WGS) entry which is preliminary data.</text>
</comment>
<reference evidence="1" key="1">
    <citation type="submission" date="2023-06" db="EMBL/GenBank/DDBJ databases">
        <authorList>
            <consortium name="Lawrence Berkeley National Laboratory"/>
            <person name="Ahrendt S."/>
            <person name="Sahu N."/>
            <person name="Indic B."/>
            <person name="Wong-Bajracharya J."/>
            <person name="Merenyi Z."/>
            <person name="Ke H.-M."/>
            <person name="Monk M."/>
            <person name="Kocsube S."/>
            <person name="Drula E."/>
            <person name="Lipzen A."/>
            <person name="Balint B."/>
            <person name="Henrissat B."/>
            <person name="Andreopoulos B."/>
            <person name="Martin F.M."/>
            <person name="Harder C.B."/>
            <person name="Rigling D."/>
            <person name="Ford K.L."/>
            <person name="Foster G.D."/>
            <person name="Pangilinan J."/>
            <person name="Papanicolaou A."/>
            <person name="Barry K."/>
            <person name="LaButti K."/>
            <person name="Viragh M."/>
            <person name="Koriabine M."/>
            <person name="Yan M."/>
            <person name="Riley R."/>
            <person name="Champramary S."/>
            <person name="Plett K.L."/>
            <person name="Tsai I.J."/>
            <person name="Slot J."/>
            <person name="Sipos G."/>
            <person name="Plett J."/>
            <person name="Nagy L.G."/>
            <person name="Grigoriev I.V."/>
        </authorList>
    </citation>
    <scope>NUCLEOTIDE SEQUENCE</scope>
    <source>
        <strain evidence="1">FPL87.14</strain>
    </source>
</reference>